<dbReference type="Proteomes" id="UP001166093">
    <property type="component" value="Unassembled WGS sequence"/>
</dbReference>
<dbReference type="InterPro" id="IPR038765">
    <property type="entry name" value="Papain-like_cys_pep_sf"/>
</dbReference>
<evidence type="ECO:0000313" key="5">
    <source>
        <dbReference type="Proteomes" id="UP001166093"/>
    </source>
</evidence>
<evidence type="ECO:0000313" key="4">
    <source>
        <dbReference type="EMBL" id="MBN3271734.1"/>
    </source>
</evidence>
<dbReference type="PANTHER" id="PTHR10183">
    <property type="entry name" value="CALPAIN"/>
    <property type="match status" value="1"/>
</dbReference>
<comment type="caution">
    <text evidence="2">Lacks conserved residue(s) required for the propagation of feature annotation.</text>
</comment>
<proteinExistence type="inferred from homology"/>
<dbReference type="PRINTS" id="PR00704">
    <property type="entry name" value="CALPAIN"/>
</dbReference>
<dbReference type="PANTHER" id="PTHR10183:SF268">
    <property type="entry name" value="CALPAIN-2 CATALYTIC SUBUNIT"/>
    <property type="match status" value="1"/>
</dbReference>
<accession>A0ABS2XBW5</accession>
<evidence type="ECO:0000256" key="2">
    <source>
        <dbReference type="PROSITE-ProRule" id="PRU00239"/>
    </source>
</evidence>
<reference evidence="4" key="1">
    <citation type="journal article" date="2021" name="Cell">
        <title>Tracing the genetic footprints of vertebrate landing in non-teleost ray-finned fishes.</title>
        <authorList>
            <person name="Bi X."/>
            <person name="Wang K."/>
            <person name="Yang L."/>
            <person name="Pan H."/>
            <person name="Jiang H."/>
            <person name="Wei Q."/>
            <person name="Fang M."/>
            <person name="Yu H."/>
            <person name="Zhu C."/>
            <person name="Cai Y."/>
            <person name="He Y."/>
            <person name="Gan X."/>
            <person name="Zeng H."/>
            <person name="Yu D."/>
            <person name="Zhu Y."/>
            <person name="Jiang H."/>
            <person name="Qiu Q."/>
            <person name="Yang H."/>
            <person name="Zhang Y.E."/>
            <person name="Wang W."/>
            <person name="Zhu M."/>
            <person name="He S."/>
            <person name="Zhang G."/>
        </authorList>
    </citation>
    <scope>NUCLEOTIDE SEQUENCE</scope>
    <source>
        <strain evidence="4">Pddl_001</strain>
    </source>
</reference>
<feature type="non-terminal residue" evidence="4">
    <location>
        <position position="1"/>
    </location>
</feature>
<gene>
    <name evidence="4" type="primary">Capn2_2</name>
    <name evidence="4" type="ORF">GTO93_0021446</name>
</gene>
<comment type="similarity">
    <text evidence="1">Belongs to the peptidase C2 family.</text>
</comment>
<organism evidence="4 5">
    <name type="scientific">Polyodon spathula</name>
    <name type="common">North American paddlefish</name>
    <name type="synonym">Squalus spathula</name>
    <dbReference type="NCBI Taxonomy" id="7913"/>
    <lineage>
        <taxon>Eukaryota</taxon>
        <taxon>Metazoa</taxon>
        <taxon>Chordata</taxon>
        <taxon>Craniata</taxon>
        <taxon>Vertebrata</taxon>
        <taxon>Euteleostomi</taxon>
        <taxon>Actinopterygii</taxon>
        <taxon>Chondrostei</taxon>
        <taxon>Acipenseriformes</taxon>
        <taxon>Polyodontidae</taxon>
        <taxon>Polyodon</taxon>
    </lineage>
</organism>
<comment type="caution">
    <text evidence="4">The sequence shown here is derived from an EMBL/GenBank/DDBJ whole genome shotgun (WGS) entry which is preliminary data.</text>
</comment>
<feature type="non-terminal residue" evidence="4">
    <location>
        <position position="105"/>
    </location>
</feature>
<sequence>MSSIAEKLAKERARAQGFGSNTNAVKFLRQDFEVLRRQCLESGTLFNDDMFPAKPESLGFKELSRCSGKTQGVEWKRPTNSSTHSLTSVYLTGSTPVLTASPEAI</sequence>
<keyword evidence="5" id="KW-1185">Reference proteome</keyword>
<dbReference type="InterPro" id="IPR022684">
    <property type="entry name" value="Calpain_cysteine_protease"/>
</dbReference>
<name>A0ABS2XBW5_POLSP</name>
<dbReference type="PROSITE" id="PS50203">
    <property type="entry name" value="CALPAIN_CAT"/>
    <property type="match status" value="1"/>
</dbReference>
<evidence type="ECO:0000256" key="1">
    <source>
        <dbReference type="ARBA" id="ARBA00007623"/>
    </source>
</evidence>
<feature type="domain" description="Calpain catalytic" evidence="3">
    <location>
        <begin position="45"/>
        <end position="78"/>
    </location>
</feature>
<dbReference type="InterPro" id="IPR001300">
    <property type="entry name" value="Peptidase_C2_calpain_cat"/>
</dbReference>
<dbReference type="EMBL" id="JAAWVQ010013344">
    <property type="protein sequence ID" value="MBN3271734.1"/>
    <property type="molecule type" value="Genomic_DNA"/>
</dbReference>
<dbReference type="SUPFAM" id="SSF54001">
    <property type="entry name" value="Cysteine proteinases"/>
    <property type="match status" value="1"/>
</dbReference>
<protein>
    <submittedName>
        <fullName evidence="4">CAN2 protein</fullName>
    </submittedName>
</protein>
<evidence type="ECO:0000259" key="3">
    <source>
        <dbReference type="PROSITE" id="PS50203"/>
    </source>
</evidence>